<dbReference type="AlphaFoldDB" id="A0A927GJ34"/>
<dbReference type="RefSeq" id="WP_191004814.1">
    <property type="nucleotide sequence ID" value="NZ_JACXAD010000008.1"/>
</dbReference>
<dbReference type="Proteomes" id="UP000612233">
    <property type="component" value="Unassembled WGS sequence"/>
</dbReference>
<organism evidence="1 2">
    <name type="scientific">Hymenobacter montanus</name>
    <dbReference type="NCBI Taxonomy" id="2771359"/>
    <lineage>
        <taxon>Bacteria</taxon>
        <taxon>Pseudomonadati</taxon>
        <taxon>Bacteroidota</taxon>
        <taxon>Cytophagia</taxon>
        <taxon>Cytophagales</taxon>
        <taxon>Hymenobacteraceae</taxon>
        <taxon>Hymenobacter</taxon>
    </lineage>
</organism>
<comment type="caution">
    <text evidence="1">The sequence shown here is derived from an EMBL/GenBank/DDBJ whole genome shotgun (WGS) entry which is preliminary data.</text>
</comment>
<name>A0A927GJ34_9BACT</name>
<protein>
    <submittedName>
        <fullName evidence="1">DUF4178 domain-containing protein</fullName>
    </submittedName>
</protein>
<reference evidence="1" key="1">
    <citation type="submission" date="2020-09" db="EMBL/GenBank/DDBJ databases">
        <authorList>
            <person name="Kim M.K."/>
        </authorList>
    </citation>
    <scope>NUCLEOTIDE SEQUENCE</scope>
    <source>
        <strain evidence="1">BT664</strain>
    </source>
</reference>
<sequence>MGTSGILAGQPCRVVGCTERAEVNEAGEPQYRWLEYQLYHPATKEYTQLAVYNGHWLAVRPAKRNYHVLDAQTRRAYVGQPDGIYKLYNRYKARVLFAVGEFDWDIEGDDQAVISEFICPPRMLVEEKTEKAPKASTWYQANNLEPYEVAIGFNLRLSDLPAQEGVGAVQPDPVQTSWPALRRLTAVAVGLLVLAQVALAILRPSQILLNENLHVVTDPATPGTGKVIVSPSFTLPTQSALQIDLSTTLNNQWLELPVSLVNEQTGQGFEFTKNIEYYAGVEDGENWSEGSRDANAVLSAVPAGRYHLNLYPLTEAGPAAPDIQVRVEANPPLIANFLVVLALLLLYPAWQYWRGSNHETRRWDESDYGPTA</sequence>
<accession>A0A927GJ34</accession>
<keyword evidence="2" id="KW-1185">Reference proteome</keyword>
<gene>
    <name evidence="1" type="ORF">IC235_08830</name>
</gene>
<dbReference type="EMBL" id="JACXAD010000008">
    <property type="protein sequence ID" value="MBD2767995.1"/>
    <property type="molecule type" value="Genomic_DNA"/>
</dbReference>
<evidence type="ECO:0000313" key="1">
    <source>
        <dbReference type="EMBL" id="MBD2767995.1"/>
    </source>
</evidence>
<evidence type="ECO:0000313" key="2">
    <source>
        <dbReference type="Proteomes" id="UP000612233"/>
    </source>
</evidence>
<proteinExistence type="predicted"/>